<proteinExistence type="predicted"/>
<sequence>MEDAYNYDAQTHIERLRKETMVALEQVKLLHQWLDRKRSSRQCGRITGESRTGKTKACDAYLKRRGQPDFSGKTPIIPVSYILPKQECTSRELFRQTLEAYNFDLPRGTVGDIRSLALKVLRQSQTEVLFIDEADRLRKNTFADVRDIFDELKIAVILIGTKKRLDPAVQADEQVYNRFRSNHRMGTIQGSQLKQIVGVWERDIIALPVPSHLTNEPMLKIIRPAVGAAQRGYYIGLIDMVLREAAIRSLEARFMYIDKAILAQVAEEYS</sequence>
<accession>A0A2T1EF23</accession>
<gene>
    <name evidence="1" type="ORF">C7B82_07535</name>
</gene>
<dbReference type="InterPro" id="IPR008868">
    <property type="entry name" value="TniB"/>
</dbReference>
<dbReference type="AlphaFoldDB" id="A0A2T1EF23"/>
<evidence type="ECO:0000313" key="2">
    <source>
        <dbReference type="Proteomes" id="UP000239576"/>
    </source>
</evidence>
<dbReference type="Gene3D" id="3.40.50.300">
    <property type="entry name" value="P-loop containing nucleotide triphosphate hydrolases"/>
    <property type="match status" value="1"/>
</dbReference>
<dbReference type="SUPFAM" id="SSF52540">
    <property type="entry name" value="P-loop containing nucleoside triphosphate hydrolases"/>
    <property type="match status" value="1"/>
</dbReference>
<dbReference type="EMBL" id="PVWK01000039">
    <property type="protein sequence ID" value="PSB31293.1"/>
    <property type="molecule type" value="Genomic_DNA"/>
</dbReference>
<protein>
    <submittedName>
        <fullName evidence="1">Transposase</fullName>
    </submittedName>
</protein>
<dbReference type="Pfam" id="PF05621">
    <property type="entry name" value="TniB"/>
    <property type="match status" value="1"/>
</dbReference>
<reference evidence="1 2" key="2">
    <citation type="submission" date="2018-03" db="EMBL/GenBank/DDBJ databases">
        <title>The ancient ancestry and fast evolution of plastids.</title>
        <authorList>
            <person name="Moore K.R."/>
            <person name="Magnabosco C."/>
            <person name="Momper L."/>
            <person name="Gold D.A."/>
            <person name="Bosak T."/>
            <person name="Fournier G.P."/>
        </authorList>
    </citation>
    <scope>NUCLEOTIDE SEQUENCE [LARGE SCALE GENOMIC DNA]</scope>
    <source>
        <strain evidence="1 2">ULC18</strain>
    </source>
</reference>
<dbReference type="Proteomes" id="UP000239576">
    <property type="component" value="Unassembled WGS sequence"/>
</dbReference>
<dbReference type="RefSeq" id="WP_106255693.1">
    <property type="nucleotide sequence ID" value="NZ_CAWNSW010000150.1"/>
</dbReference>
<evidence type="ECO:0000313" key="1">
    <source>
        <dbReference type="EMBL" id="PSB31293.1"/>
    </source>
</evidence>
<dbReference type="OrthoDB" id="530419at2"/>
<comment type="caution">
    <text evidence="1">The sequence shown here is derived from an EMBL/GenBank/DDBJ whole genome shotgun (WGS) entry which is preliminary data.</text>
</comment>
<name>A0A2T1EF23_9CYAN</name>
<reference evidence="2" key="1">
    <citation type="submission" date="2018-02" db="EMBL/GenBank/DDBJ databases">
        <authorList>
            <person name="Moore K."/>
            <person name="Momper L."/>
        </authorList>
    </citation>
    <scope>NUCLEOTIDE SEQUENCE [LARGE SCALE GENOMIC DNA]</scope>
    <source>
        <strain evidence="2">ULC18</strain>
    </source>
</reference>
<keyword evidence="2" id="KW-1185">Reference proteome</keyword>
<dbReference type="InterPro" id="IPR027417">
    <property type="entry name" value="P-loop_NTPase"/>
</dbReference>
<organism evidence="1 2">
    <name type="scientific">Stenomitos frigidus ULC18</name>
    <dbReference type="NCBI Taxonomy" id="2107698"/>
    <lineage>
        <taxon>Bacteria</taxon>
        <taxon>Bacillati</taxon>
        <taxon>Cyanobacteriota</taxon>
        <taxon>Cyanophyceae</taxon>
        <taxon>Leptolyngbyales</taxon>
        <taxon>Leptolyngbyaceae</taxon>
        <taxon>Stenomitos</taxon>
    </lineage>
</organism>